<sequence length="37" mass="4026">MQAYSKLPSNIFLTVDASFTNNQNHNSGGSQQTIPTN</sequence>
<dbReference type="AlphaFoldDB" id="A0A0A8Y434"/>
<accession>A0A0A8Y434</accession>
<reference evidence="1" key="1">
    <citation type="submission" date="2014-09" db="EMBL/GenBank/DDBJ databases">
        <authorList>
            <person name="Magalhaes I.L.F."/>
            <person name="Oliveira U."/>
            <person name="Santos F.R."/>
            <person name="Vidigal T.H.D.A."/>
            <person name="Brescovit A.D."/>
            <person name="Santos A.J."/>
        </authorList>
    </citation>
    <scope>NUCLEOTIDE SEQUENCE</scope>
    <source>
        <tissue evidence="1">Shoot tissue taken approximately 20 cm above the soil surface</tissue>
    </source>
</reference>
<reference evidence="1" key="2">
    <citation type="journal article" date="2015" name="Data Brief">
        <title>Shoot transcriptome of the giant reed, Arundo donax.</title>
        <authorList>
            <person name="Barrero R.A."/>
            <person name="Guerrero F.D."/>
            <person name="Moolhuijzen P."/>
            <person name="Goolsby J.A."/>
            <person name="Tidwell J."/>
            <person name="Bellgard S.E."/>
            <person name="Bellgard M.I."/>
        </authorList>
    </citation>
    <scope>NUCLEOTIDE SEQUENCE</scope>
    <source>
        <tissue evidence="1">Shoot tissue taken approximately 20 cm above the soil surface</tissue>
    </source>
</reference>
<proteinExistence type="predicted"/>
<protein>
    <submittedName>
        <fullName evidence="1">Uncharacterized protein</fullName>
    </submittedName>
</protein>
<name>A0A0A8Y434_ARUDO</name>
<organism evidence="1">
    <name type="scientific">Arundo donax</name>
    <name type="common">Giant reed</name>
    <name type="synonym">Donax arundinaceus</name>
    <dbReference type="NCBI Taxonomy" id="35708"/>
    <lineage>
        <taxon>Eukaryota</taxon>
        <taxon>Viridiplantae</taxon>
        <taxon>Streptophyta</taxon>
        <taxon>Embryophyta</taxon>
        <taxon>Tracheophyta</taxon>
        <taxon>Spermatophyta</taxon>
        <taxon>Magnoliopsida</taxon>
        <taxon>Liliopsida</taxon>
        <taxon>Poales</taxon>
        <taxon>Poaceae</taxon>
        <taxon>PACMAD clade</taxon>
        <taxon>Arundinoideae</taxon>
        <taxon>Arundineae</taxon>
        <taxon>Arundo</taxon>
    </lineage>
</organism>
<dbReference type="EMBL" id="GBRH01277785">
    <property type="protein sequence ID" value="JAD20110.1"/>
    <property type="molecule type" value="Transcribed_RNA"/>
</dbReference>
<evidence type="ECO:0000313" key="1">
    <source>
        <dbReference type="EMBL" id="JAD20110.1"/>
    </source>
</evidence>